<feature type="domain" description="Glycoside hydrolase 35 catalytic" evidence="5">
    <location>
        <begin position="147"/>
        <end position="449"/>
    </location>
</feature>
<comment type="similarity">
    <text evidence="3">Belongs to the glycosyl hydrolase 35 family.</text>
</comment>
<accession>A0A8T1UA28</accession>
<dbReference type="Proteomes" id="UP000688947">
    <property type="component" value="Unassembled WGS sequence"/>
</dbReference>
<keyword evidence="1" id="KW-0378">Hydrolase</keyword>
<evidence type="ECO:0000259" key="6">
    <source>
        <dbReference type="Pfam" id="PF21467"/>
    </source>
</evidence>
<evidence type="ECO:0008006" key="9">
    <source>
        <dbReference type="Google" id="ProtNLM"/>
    </source>
</evidence>
<dbReference type="InterPro" id="IPR001944">
    <property type="entry name" value="Glycoside_Hdrlase_35"/>
</dbReference>
<gene>
    <name evidence="7" type="ORF">JG687_00009304</name>
</gene>
<dbReference type="InterPro" id="IPR019801">
    <property type="entry name" value="Glyco_hydro_35_CS"/>
</dbReference>
<evidence type="ECO:0000259" key="5">
    <source>
        <dbReference type="Pfam" id="PF01301"/>
    </source>
</evidence>
<evidence type="ECO:0000313" key="8">
    <source>
        <dbReference type="Proteomes" id="UP000688947"/>
    </source>
</evidence>
<dbReference type="InterPro" id="IPR048913">
    <property type="entry name" value="BetaGal_gal-bd"/>
</dbReference>
<dbReference type="FunFam" id="3.20.20.80:FF:000181">
    <property type="entry name" value="Beta-galactosidase"/>
    <property type="match status" value="1"/>
</dbReference>
<dbReference type="GO" id="GO:0005975">
    <property type="term" value="P:carbohydrate metabolic process"/>
    <property type="evidence" value="ECO:0007669"/>
    <property type="project" value="InterPro"/>
</dbReference>
<dbReference type="VEuPathDB" id="FungiDB:PC110_g11599"/>
<feature type="domain" description="Beta-galactosidase galactose-binding" evidence="6">
    <location>
        <begin position="751"/>
        <end position="818"/>
    </location>
</feature>
<dbReference type="EMBL" id="JAENGZ010000479">
    <property type="protein sequence ID" value="KAG6958593.1"/>
    <property type="molecule type" value="Genomic_DNA"/>
</dbReference>
<evidence type="ECO:0000313" key="7">
    <source>
        <dbReference type="EMBL" id="KAG6958593.1"/>
    </source>
</evidence>
<sequence length="878" mass="98873">MELLQRRSFYAWLGILEARRATNEKVISAIVTHEINLQGKYALHYLRRPNKKMFSEEDADYEALLPVDAPHASSNHRRRLQRMDVALLSVLLLVACFVGVRPPALRASNPLLLVSPKSSNFQYMTYDDIDAAKRQSGYSVTYSPRGFEIDGKQTLLLGGSIHYPRSSTGQWEQLLREAKRDGLNHVEMYVFWNLHEQERGVFNFAGNANITRFYELAAEVGLFLHVRFGPYVCAEWSNGGLPVWLNWIPGMRVRSSNAPWQREMERFIRYMVELSRPFLAKNGGPIIMAQIENEFAWHDPEYIEWCGNLVKQLDTSIPWIMCYANAAENTILSCNDNDCVDFAVKHVKERPSDPLVWTEDEGWFQTWQKDKNNPLPNDQRTPEAVAYAVARWFAVGGAAHNYYMYHGGNNYGRAASAGVTTMYADGVNLHSDGLSNEPKRTHLRRLHEALIECNDVLLRNDRQVLNPHNLSLVDGQTMQAPSQQRAFVYGPEAGPNQVAFLENMANQSVRVTFAGKQYELAPFSMLILKDGVILFDTADVQKSFRGHEHRSYTPLVKASALEWKTWSELNVSSTTPRRRVVADRLIEQLRLTADRSDYLTYETTFTLKQLSDIDGDASTVKVTSCEASSIMAFVDGWLIGERNLAYPGGNCSKVFRFHLPANINVGRQHGLKLVSVSLGIYSLGSNHSKGVTGSVRVGHKDLAHGQQWEMYPSLVGEQLEIYRSQWVDSVPWTPVPRASGAGAASGRQLMSWYATSFPYPTQQVMASGSQSSILLDFLGLTRGRAYINGHDLGRYWLINDEGDFVQRYYHVPRDWLVKDRENLLIVFDELGGSVTDVRLVSSAMVPDTAAVAIEGGERPAASDFAAMNESSAVAVSRE</sequence>
<keyword evidence="4" id="KW-0812">Transmembrane</keyword>
<dbReference type="Pfam" id="PF21467">
    <property type="entry name" value="BetaGal_gal-bd"/>
    <property type="match status" value="1"/>
</dbReference>
<dbReference type="InterPro" id="IPR031330">
    <property type="entry name" value="Gly_Hdrlase_35_cat"/>
</dbReference>
<dbReference type="AlphaFoldDB" id="A0A8T1UA28"/>
<name>A0A8T1UA28_9STRA</name>
<feature type="transmembrane region" description="Helical" evidence="4">
    <location>
        <begin position="85"/>
        <end position="104"/>
    </location>
</feature>
<proteinExistence type="inferred from homology"/>
<dbReference type="PANTHER" id="PTHR23421">
    <property type="entry name" value="BETA-GALACTOSIDASE RELATED"/>
    <property type="match status" value="1"/>
</dbReference>
<dbReference type="PROSITE" id="PS01182">
    <property type="entry name" value="GLYCOSYL_HYDROL_F35"/>
    <property type="match status" value="1"/>
</dbReference>
<evidence type="ECO:0000256" key="2">
    <source>
        <dbReference type="ARBA" id="ARBA00023295"/>
    </source>
</evidence>
<evidence type="ECO:0000256" key="4">
    <source>
        <dbReference type="SAM" id="Phobius"/>
    </source>
</evidence>
<dbReference type="Pfam" id="PF01301">
    <property type="entry name" value="Glyco_hydro_35"/>
    <property type="match status" value="1"/>
</dbReference>
<keyword evidence="2" id="KW-0326">Glycosidase</keyword>
<reference evidence="7" key="1">
    <citation type="submission" date="2021-01" db="EMBL/GenBank/DDBJ databases">
        <title>Phytophthora aleatoria, a newly-described species from Pinus radiata is distinct from Phytophthora cactorum isolates based on comparative genomics.</title>
        <authorList>
            <person name="Mcdougal R."/>
            <person name="Panda P."/>
            <person name="Williams N."/>
            <person name="Studholme D.J."/>
        </authorList>
    </citation>
    <scope>NUCLEOTIDE SEQUENCE</scope>
    <source>
        <strain evidence="7">NZFS 3830</strain>
    </source>
</reference>
<comment type="caution">
    <text evidence="7">The sequence shown here is derived from an EMBL/GenBank/DDBJ whole genome shotgun (WGS) entry which is preliminary data.</text>
</comment>
<evidence type="ECO:0000256" key="3">
    <source>
        <dbReference type="RuleBase" id="RU003679"/>
    </source>
</evidence>
<dbReference type="OrthoDB" id="1657402at2759"/>
<protein>
    <recommendedName>
        <fullName evidence="9">Beta-galactosidase</fullName>
    </recommendedName>
</protein>
<organism evidence="7 8">
    <name type="scientific">Phytophthora cactorum</name>
    <dbReference type="NCBI Taxonomy" id="29920"/>
    <lineage>
        <taxon>Eukaryota</taxon>
        <taxon>Sar</taxon>
        <taxon>Stramenopiles</taxon>
        <taxon>Oomycota</taxon>
        <taxon>Peronosporomycetes</taxon>
        <taxon>Peronosporales</taxon>
        <taxon>Peronosporaceae</taxon>
        <taxon>Phytophthora</taxon>
    </lineage>
</organism>
<evidence type="ECO:0000256" key="1">
    <source>
        <dbReference type="ARBA" id="ARBA00022801"/>
    </source>
</evidence>
<dbReference type="GO" id="GO:0004553">
    <property type="term" value="F:hydrolase activity, hydrolyzing O-glycosyl compounds"/>
    <property type="evidence" value="ECO:0007669"/>
    <property type="project" value="InterPro"/>
</dbReference>
<keyword evidence="4" id="KW-0472">Membrane</keyword>
<keyword evidence="4" id="KW-1133">Transmembrane helix</keyword>